<dbReference type="Gene3D" id="2.60.40.10">
    <property type="entry name" value="Immunoglobulins"/>
    <property type="match status" value="1"/>
</dbReference>
<evidence type="ECO:0000256" key="7">
    <source>
        <dbReference type="ARBA" id="ARBA00030238"/>
    </source>
</evidence>
<dbReference type="CDD" id="cd07481">
    <property type="entry name" value="Peptidases_S8_BacillopeptidaseF-like"/>
    <property type="match status" value="1"/>
</dbReference>
<dbReference type="STRING" id="1271860.SAMN05216174_103354"/>
<feature type="domain" description="Malectin" evidence="12">
    <location>
        <begin position="1035"/>
        <end position="1159"/>
    </location>
</feature>
<feature type="chain" id="PRO_5011649020" description="alpha-amylase" evidence="10">
    <location>
        <begin position="38"/>
        <end position="1192"/>
    </location>
</feature>
<evidence type="ECO:0000256" key="4">
    <source>
        <dbReference type="ARBA" id="ARBA00022670"/>
    </source>
</evidence>
<evidence type="ECO:0000313" key="13">
    <source>
        <dbReference type="EMBL" id="SDC66926.1"/>
    </source>
</evidence>
<dbReference type="SUPFAM" id="SSF49785">
    <property type="entry name" value="Galactose-binding domain-like"/>
    <property type="match status" value="1"/>
</dbReference>
<gene>
    <name evidence="13" type="ORF">SAMN05216174_103354</name>
</gene>
<evidence type="ECO:0000256" key="1">
    <source>
        <dbReference type="ARBA" id="ARBA00000548"/>
    </source>
</evidence>
<feature type="active site" description="Charge relay system" evidence="8 9">
    <location>
        <position position="421"/>
    </location>
</feature>
<dbReference type="InterPro" id="IPR013784">
    <property type="entry name" value="Carb-bd-like_fold"/>
</dbReference>
<dbReference type="InterPro" id="IPR051048">
    <property type="entry name" value="Peptidase_S8/S53_subtilisin"/>
</dbReference>
<dbReference type="PROSITE" id="PS00138">
    <property type="entry name" value="SUBTILASE_SER"/>
    <property type="match status" value="1"/>
</dbReference>
<dbReference type="RefSeq" id="WP_175482748.1">
    <property type="nucleotide sequence ID" value="NZ_FMZZ01000003.1"/>
</dbReference>
<dbReference type="GO" id="GO:0030246">
    <property type="term" value="F:carbohydrate binding"/>
    <property type="evidence" value="ECO:0007669"/>
    <property type="project" value="InterPro"/>
</dbReference>
<dbReference type="Pfam" id="PF00082">
    <property type="entry name" value="Peptidase_S8"/>
    <property type="match status" value="1"/>
</dbReference>
<name>A0A1G6NHW5_9PSEU</name>
<evidence type="ECO:0000259" key="11">
    <source>
        <dbReference type="Pfam" id="PF00082"/>
    </source>
</evidence>
<evidence type="ECO:0000256" key="5">
    <source>
        <dbReference type="ARBA" id="ARBA00022801"/>
    </source>
</evidence>
<dbReference type="InterPro" id="IPR036852">
    <property type="entry name" value="Peptidase_S8/S53_dom_sf"/>
</dbReference>
<dbReference type="InterPro" id="IPR008979">
    <property type="entry name" value="Galactose-bd-like_sf"/>
</dbReference>
<keyword evidence="14" id="KW-1185">Reference proteome</keyword>
<accession>A0A1G6NHW5</accession>
<dbReference type="Pfam" id="PF13620">
    <property type="entry name" value="CarboxypepD_reg"/>
    <property type="match status" value="3"/>
</dbReference>
<evidence type="ECO:0000256" key="8">
    <source>
        <dbReference type="PIRSR" id="PIRSR615500-1"/>
    </source>
</evidence>
<dbReference type="PRINTS" id="PR00723">
    <property type="entry name" value="SUBTILISIN"/>
</dbReference>
<dbReference type="Pfam" id="PF11721">
    <property type="entry name" value="Malectin"/>
    <property type="match status" value="1"/>
</dbReference>
<reference evidence="14" key="1">
    <citation type="submission" date="2016-10" db="EMBL/GenBank/DDBJ databases">
        <authorList>
            <person name="Varghese N."/>
            <person name="Submissions S."/>
        </authorList>
    </citation>
    <scope>NUCLEOTIDE SEQUENCE [LARGE SCALE GENOMIC DNA]</scope>
    <source>
        <strain evidence="14">IBRC-M 10403</strain>
    </source>
</reference>
<keyword evidence="4 9" id="KW-0645">Protease</keyword>
<dbReference type="SUPFAM" id="SSF49452">
    <property type="entry name" value="Starch-binding domain-like"/>
    <property type="match status" value="1"/>
</dbReference>
<evidence type="ECO:0000313" key="14">
    <source>
        <dbReference type="Proteomes" id="UP000199501"/>
    </source>
</evidence>
<dbReference type="PANTHER" id="PTHR43399">
    <property type="entry name" value="SUBTILISIN-RELATED"/>
    <property type="match status" value="1"/>
</dbReference>
<dbReference type="InterPro" id="IPR023828">
    <property type="entry name" value="Peptidase_S8_Ser-AS"/>
</dbReference>
<feature type="signal peptide" evidence="10">
    <location>
        <begin position="1"/>
        <end position="37"/>
    </location>
</feature>
<dbReference type="GO" id="GO:0004556">
    <property type="term" value="F:alpha-amylase activity"/>
    <property type="evidence" value="ECO:0007669"/>
    <property type="project" value="UniProtKB-EC"/>
</dbReference>
<dbReference type="InterPro" id="IPR013783">
    <property type="entry name" value="Ig-like_fold"/>
</dbReference>
<proteinExistence type="inferred from homology"/>
<dbReference type="InterPro" id="IPR021720">
    <property type="entry name" value="Malectin_dom"/>
</dbReference>
<dbReference type="InterPro" id="IPR015500">
    <property type="entry name" value="Peptidase_S8_subtilisin-rel"/>
</dbReference>
<protein>
    <recommendedName>
        <fullName evidence="3">alpha-amylase</fullName>
        <ecNumber evidence="3">3.2.1.1</ecNumber>
    </recommendedName>
    <alternativeName>
        <fullName evidence="7">1,4-alpha-D-glucan glucanohydrolase</fullName>
    </alternativeName>
</protein>
<dbReference type="AlphaFoldDB" id="A0A1G6NHW5"/>
<dbReference type="PANTHER" id="PTHR43399:SF4">
    <property type="entry name" value="CELL WALL-ASSOCIATED PROTEASE"/>
    <property type="match status" value="1"/>
</dbReference>
<keyword evidence="5 9" id="KW-0378">Hydrolase</keyword>
<dbReference type="EC" id="3.2.1.1" evidence="3"/>
<dbReference type="EMBL" id="FMZZ01000003">
    <property type="protein sequence ID" value="SDC66926.1"/>
    <property type="molecule type" value="Genomic_DNA"/>
</dbReference>
<dbReference type="GO" id="GO:0005975">
    <property type="term" value="P:carbohydrate metabolic process"/>
    <property type="evidence" value="ECO:0007669"/>
    <property type="project" value="UniProtKB-ARBA"/>
</dbReference>
<keyword evidence="6 9" id="KW-0720">Serine protease</keyword>
<feature type="domain" description="Peptidase S8/S53" evidence="11">
    <location>
        <begin position="190"/>
        <end position="446"/>
    </location>
</feature>
<dbReference type="SUPFAM" id="SSF52743">
    <property type="entry name" value="Subtilisin-like"/>
    <property type="match status" value="1"/>
</dbReference>
<evidence type="ECO:0000256" key="3">
    <source>
        <dbReference type="ARBA" id="ARBA00012595"/>
    </source>
</evidence>
<organism evidence="13 14">
    <name type="scientific">Actinokineospora iranica</name>
    <dbReference type="NCBI Taxonomy" id="1271860"/>
    <lineage>
        <taxon>Bacteria</taxon>
        <taxon>Bacillati</taxon>
        <taxon>Actinomycetota</taxon>
        <taxon>Actinomycetes</taxon>
        <taxon>Pseudonocardiales</taxon>
        <taxon>Pseudonocardiaceae</taxon>
        <taxon>Actinokineospora</taxon>
    </lineage>
</organism>
<dbReference type="PROSITE" id="PS51892">
    <property type="entry name" value="SUBTILASE"/>
    <property type="match status" value="1"/>
</dbReference>
<feature type="active site" description="Charge relay system" evidence="8 9">
    <location>
        <position position="246"/>
    </location>
</feature>
<sequence length="1192" mass="123990">MRPHLPHPHRRAARQTWLALVAAVLGLLTTLTVPAAAAPPAGDPNAKIDVSVARTLDTKGSGDFWVLFGEQADLSGPSRLTDWAARGQAVLDALRATADRSQAAVRADLDAAKVDYEPYFIANALRVHNGTEELAQALAARGEVAALLAPQTYQLPTPAPGKEEAEVDAVEWGLAAIDADDVWSGFGVRGEGVVVGNIDSGVQFDHPALVGKYRGNAGGGTFDHAYNWFDPSRVCPTAAPCDNNGHGTHTMGTMVGDDGAANQIGVAPGARWIAAKGCESNSCSDTALMAAGQWMLAPTDAAGANPRPDLRPHVVNNSWGSSNGSVVDPWYRATVTAWRAAGMFPSFSTGNSGPGCNSAGSPGDNAEAYATGAFDVNGAIASFSSRGPGENGDVKPNLAAPGVNIRSSVPGGAYAPNNGTSMATPHTSGTVALMWSAAPSLVGDVARTAELLDLSAVDVDNLTCGGTVADNHVFGEGKLNALAAVEQSPRGPVGTLNGTVTDVVLGVPLAGARVTITGPNNRTTTTGLEGTFATTLPVGDYSVAVAAFGYGGATTSATVTENTTVTRDLALRAVPRHTVTGVVRDSGGAAIPNATVQVVGTPVPPARTGADGAYTIPGVPLGAYRITASAGGCTDPQTVDLTVDADKTLGFTLPTRRDSFGHHCAVETSSYVEGDTPVTLTGDDAATGITLPFGFFFYGRTYHSAFVTTNGHINFLARSTAFTNVALPALNAPNAAIYPFWDDLFLDANSRVYTKTTGVAPNREFVVEWRDATFYQATSTRVDFEAVLSENGEISLRYRGLDPAVPRETGVSATVGIENHTGTVGLQYSLNSPVLSDADSVRFKLPPSGLVAGVVTDANDGLPVEDATVRALRGDTEIAQATTGPDGAYRLRLLAGDYTIEVAKENYVDASKTVTVTQDLSENVALKTPRAELNTTTLTFLGQPGQLRTSTVALASTSDLALTYQLTDNAPWLWAVPGSSTLKPGQRQNITVRVDPVGLLPGVHEAAVTLTTNAGRTPTLTIPVRLVVPAYRTGVNAGGGGFTDRDADGWSTDQAWAPGGFGYLSGGPVVTAKKEITGTDDDVLYQSQRESAGGYRFDALPGGTYQVELSFAELRAGLVPGRRVFDVSLNGAKVLPNHDIAARVGTMAADRREFWVTVPEGGSIAVELAALRGKLPPVLNAVRVTHRPDRTE</sequence>
<evidence type="ECO:0000256" key="2">
    <source>
        <dbReference type="ARBA" id="ARBA00011073"/>
    </source>
</evidence>
<feature type="active site" description="Charge relay system" evidence="8 9">
    <location>
        <position position="199"/>
    </location>
</feature>
<dbReference type="Gene3D" id="2.60.40.1120">
    <property type="entry name" value="Carboxypeptidase-like, regulatory domain"/>
    <property type="match status" value="3"/>
</dbReference>
<dbReference type="Proteomes" id="UP000199501">
    <property type="component" value="Unassembled WGS sequence"/>
</dbReference>
<dbReference type="InterPro" id="IPR008969">
    <property type="entry name" value="CarboxyPept-like_regulatory"/>
</dbReference>
<dbReference type="SUPFAM" id="SSF49464">
    <property type="entry name" value="Carboxypeptidase regulatory domain-like"/>
    <property type="match status" value="2"/>
</dbReference>
<evidence type="ECO:0000256" key="9">
    <source>
        <dbReference type="PROSITE-ProRule" id="PRU01240"/>
    </source>
</evidence>
<dbReference type="Gene3D" id="3.40.50.200">
    <property type="entry name" value="Peptidase S8/S53 domain"/>
    <property type="match status" value="1"/>
</dbReference>
<evidence type="ECO:0000256" key="6">
    <source>
        <dbReference type="ARBA" id="ARBA00022825"/>
    </source>
</evidence>
<keyword evidence="10" id="KW-0732">Signal</keyword>
<dbReference type="InterPro" id="IPR000209">
    <property type="entry name" value="Peptidase_S8/S53_dom"/>
</dbReference>
<dbReference type="GO" id="GO:0006508">
    <property type="term" value="P:proteolysis"/>
    <property type="evidence" value="ECO:0007669"/>
    <property type="project" value="UniProtKB-KW"/>
</dbReference>
<dbReference type="Gene3D" id="2.60.120.430">
    <property type="entry name" value="Galactose-binding lectin"/>
    <property type="match status" value="1"/>
</dbReference>
<comment type="similarity">
    <text evidence="2 9">Belongs to the peptidase S8 family.</text>
</comment>
<dbReference type="GO" id="GO:0004252">
    <property type="term" value="F:serine-type endopeptidase activity"/>
    <property type="evidence" value="ECO:0007669"/>
    <property type="project" value="UniProtKB-UniRule"/>
</dbReference>
<evidence type="ECO:0000256" key="10">
    <source>
        <dbReference type="SAM" id="SignalP"/>
    </source>
</evidence>
<dbReference type="InterPro" id="IPR033857">
    <property type="entry name" value="Bacillopeptidase_F"/>
</dbReference>
<comment type="catalytic activity">
    <reaction evidence="1">
        <text>Endohydrolysis of (1-&gt;4)-alpha-D-glucosidic linkages in polysaccharides containing three or more (1-&gt;4)-alpha-linked D-glucose units.</text>
        <dbReference type="EC" id="3.2.1.1"/>
    </reaction>
</comment>
<evidence type="ECO:0000259" key="12">
    <source>
        <dbReference type="Pfam" id="PF11721"/>
    </source>
</evidence>